<evidence type="ECO:0000256" key="2">
    <source>
        <dbReference type="SAM" id="Phobius"/>
    </source>
</evidence>
<evidence type="ECO:0000313" key="4">
    <source>
        <dbReference type="Proteomes" id="UP000291116"/>
    </source>
</evidence>
<reference evidence="3 4" key="1">
    <citation type="submission" date="2019-01" db="EMBL/GenBank/DDBJ databases">
        <authorList>
            <person name="Ferrante I. M."/>
        </authorList>
    </citation>
    <scope>NUCLEOTIDE SEQUENCE [LARGE SCALE GENOMIC DNA]</scope>
    <source>
        <strain evidence="3 4">B856</strain>
    </source>
</reference>
<proteinExistence type="predicted"/>
<accession>A0A448Z144</accession>
<keyword evidence="2" id="KW-0472">Membrane</keyword>
<sequence length="387" mass="41608">MGSDKGEEKSCCQKCFCVVTTLTILAAIGVVAWYFAVFAKDVEDATADCGGCYCVPDNSTSNACPSRPAPPSFYPAETHLDAWKSQEILDPYVLNCNPFEDGILCDTEPPLDPDFRWRKLGETAVCAVHYEAGPADGELPLERGLDGEAEANATVFAFDEGPECEDFPASYRIKTYPSRGEAEAAGGFVTHVGNCGVCSTLQDLAVYANTDFVGVTSPGNFCRRQAASSLENGLSCYLGLGMTQDCAKIWADTSWNTAKNCFGKCVLGPTLPQFGGENEQDSNSNSNETSSSGKWYNVPANIKKWFNSTSSDENKSKSAIPSNGPAPDCVLNACIRCNDEFSSEIFELFAGRSRRRSGLLSTAARPCGSIPNIEHQACPITEPLLPE</sequence>
<protein>
    <submittedName>
        <fullName evidence="3">Uncharacterized protein</fullName>
    </submittedName>
</protein>
<keyword evidence="2" id="KW-0812">Transmembrane</keyword>
<feature type="compositionally biased region" description="Low complexity" evidence="1">
    <location>
        <begin position="276"/>
        <end position="293"/>
    </location>
</feature>
<dbReference type="Proteomes" id="UP000291116">
    <property type="component" value="Unassembled WGS sequence"/>
</dbReference>
<dbReference type="PANTHER" id="PTHR40535">
    <property type="entry name" value="CHROMOSOME UNDETERMINED SCAFFOLD_9, WHOLE GENOME SHOTGUN SEQUENCE"/>
    <property type="match status" value="1"/>
</dbReference>
<dbReference type="OrthoDB" id="44327at2759"/>
<dbReference type="EMBL" id="CAACVS010000067">
    <property type="protein sequence ID" value="VEU35740.1"/>
    <property type="molecule type" value="Genomic_DNA"/>
</dbReference>
<evidence type="ECO:0000256" key="1">
    <source>
        <dbReference type="SAM" id="MobiDB-lite"/>
    </source>
</evidence>
<feature type="region of interest" description="Disordered" evidence="1">
    <location>
        <begin position="276"/>
        <end position="295"/>
    </location>
</feature>
<dbReference type="PANTHER" id="PTHR40535:SF1">
    <property type="entry name" value="CHROMOSOME UNDETERMINED SCAFFOLD_9, WHOLE GENOME SHOTGUN SEQUENCE"/>
    <property type="match status" value="1"/>
</dbReference>
<feature type="transmembrane region" description="Helical" evidence="2">
    <location>
        <begin position="15"/>
        <end position="36"/>
    </location>
</feature>
<keyword evidence="2" id="KW-1133">Transmembrane helix</keyword>
<name>A0A448Z144_9STRA</name>
<gene>
    <name evidence="3" type="ORF">PSNMU_V1.4_AUG-EV-PASAV3_0024860</name>
</gene>
<dbReference type="AlphaFoldDB" id="A0A448Z144"/>
<evidence type="ECO:0000313" key="3">
    <source>
        <dbReference type="EMBL" id="VEU35740.1"/>
    </source>
</evidence>
<organism evidence="3 4">
    <name type="scientific">Pseudo-nitzschia multistriata</name>
    <dbReference type="NCBI Taxonomy" id="183589"/>
    <lineage>
        <taxon>Eukaryota</taxon>
        <taxon>Sar</taxon>
        <taxon>Stramenopiles</taxon>
        <taxon>Ochrophyta</taxon>
        <taxon>Bacillariophyta</taxon>
        <taxon>Bacillariophyceae</taxon>
        <taxon>Bacillariophycidae</taxon>
        <taxon>Bacillariales</taxon>
        <taxon>Bacillariaceae</taxon>
        <taxon>Pseudo-nitzschia</taxon>
    </lineage>
</organism>
<keyword evidence="4" id="KW-1185">Reference proteome</keyword>